<dbReference type="NCBIfam" id="TIGR00762">
    <property type="entry name" value="DegV"/>
    <property type="match status" value="1"/>
</dbReference>
<name>A0A0P6Y596_9CHLR</name>
<dbReference type="EMBL" id="LGKP01000019">
    <property type="protein sequence ID" value="KPL87029.1"/>
    <property type="molecule type" value="Genomic_DNA"/>
</dbReference>
<dbReference type="PROSITE" id="PS51482">
    <property type="entry name" value="DEGV"/>
    <property type="match status" value="1"/>
</dbReference>
<dbReference type="InterPro" id="IPR050270">
    <property type="entry name" value="DegV_domain_contain"/>
</dbReference>
<keyword evidence="3" id="KW-1185">Reference proteome</keyword>
<evidence type="ECO:0000313" key="3">
    <source>
        <dbReference type="Proteomes" id="UP000050277"/>
    </source>
</evidence>
<sequence length="281" mass="30332">MTTALVTASTSSLPMELIQRYGIELIPFTIQFVDGNLRESEDVSLDEFYRRLVHEDVIPTTAPSSAGQFINYFRQHPADDIIVIHVGSMLSQSYANAMQAASRVQGRMIYNIDSRQFALGTGLLVLEAAEAMANGASAAAVVSQIEHQIPNIMTVASLETVRYLRLSGRLGRIGAMAASLLGIYPILGLDRKGQAEMVGRARSRADSLTMMIQQAKDFVGKAKIRRMGILHTNVQAEAETFAKQVAEHFPGIPLLISDAGPVLAVHGGPGALGISVLREEA</sequence>
<organism evidence="2 3">
    <name type="scientific">Herpetosiphon geysericola</name>
    <dbReference type="NCBI Taxonomy" id="70996"/>
    <lineage>
        <taxon>Bacteria</taxon>
        <taxon>Bacillati</taxon>
        <taxon>Chloroflexota</taxon>
        <taxon>Chloroflexia</taxon>
        <taxon>Herpetosiphonales</taxon>
        <taxon>Herpetosiphonaceae</taxon>
        <taxon>Herpetosiphon</taxon>
    </lineage>
</organism>
<dbReference type="OrthoDB" id="9780660at2"/>
<dbReference type="SUPFAM" id="SSF82549">
    <property type="entry name" value="DAK1/DegV-like"/>
    <property type="match status" value="1"/>
</dbReference>
<dbReference type="InterPro" id="IPR043168">
    <property type="entry name" value="DegV_C"/>
</dbReference>
<accession>A0A0P6Y596</accession>
<protein>
    <recommendedName>
        <fullName evidence="4">DegV family protein</fullName>
    </recommendedName>
</protein>
<dbReference type="Proteomes" id="UP000050277">
    <property type="component" value="Unassembled WGS sequence"/>
</dbReference>
<dbReference type="Pfam" id="PF02645">
    <property type="entry name" value="DegV"/>
    <property type="match status" value="1"/>
</dbReference>
<reference evidence="2 3" key="1">
    <citation type="submission" date="2015-07" db="EMBL/GenBank/DDBJ databases">
        <title>Whole genome sequence of Herpetosiphon geysericola DSM 7119.</title>
        <authorList>
            <person name="Hemp J."/>
            <person name="Ward L.M."/>
            <person name="Pace L.A."/>
            <person name="Fischer W.W."/>
        </authorList>
    </citation>
    <scope>NUCLEOTIDE SEQUENCE [LARGE SCALE GENOMIC DNA]</scope>
    <source>
        <strain evidence="2 3">DSM 7119</strain>
    </source>
</reference>
<dbReference type="Gene3D" id="3.40.50.10170">
    <property type="match status" value="1"/>
</dbReference>
<keyword evidence="1" id="KW-0446">Lipid-binding</keyword>
<dbReference type="InterPro" id="IPR003797">
    <property type="entry name" value="DegV"/>
</dbReference>
<gene>
    <name evidence="2" type="ORF">SE18_11070</name>
</gene>
<dbReference type="PANTHER" id="PTHR33434:SF2">
    <property type="entry name" value="FATTY ACID-BINDING PROTEIN TM_1468"/>
    <property type="match status" value="1"/>
</dbReference>
<dbReference type="RefSeq" id="WP_054534518.1">
    <property type="nucleotide sequence ID" value="NZ_LGKP01000019.1"/>
</dbReference>
<dbReference type="AlphaFoldDB" id="A0A0P6Y596"/>
<dbReference type="GO" id="GO:0008289">
    <property type="term" value="F:lipid binding"/>
    <property type="evidence" value="ECO:0007669"/>
    <property type="project" value="UniProtKB-KW"/>
</dbReference>
<proteinExistence type="predicted"/>
<evidence type="ECO:0000256" key="1">
    <source>
        <dbReference type="ARBA" id="ARBA00023121"/>
    </source>
</evidence>
<comment type="caution">
    <text evidence="2">The sequence shown here is derived from an EMBL/GenBank/DDBJ whole genome shotgun (WGS) entry which is preliminary data.</text>
</comment>
<dbReference type="STRING" id="70996.SE18_11070"/>
<dbReference type="Gene3D" id="3.30.1180.10">
    <property type="match status" value="1"/>
</dbReference>
<evidence type="ECO:0000313" key="2">
    <source>
        <dbReference type="EMBL" id="KPL87029.1"/>
    </source>
</evidence>
<dbReference type="PANTHER" id="PTHR33434">
    <property type="entry name" value="DEGV DOMAIN-CONTAINING PROTEIN DR_1986-RELATED"/>
    <property type="match status" value="1"/>
</dbReference>
<evidence type="ECO:0008006" key="4">
    <source>
        <dbReference type="Google" id="ProtNLM"/>
    </source>
</evidence>